<dbReference type="STRING" id="77044.A0A1S7UJ42"/>
<proteinExistence type="predicted"/>
<reference evidence="2" key="1">
    <citation type="submission" date="2016-03" db="EMBL/GenBank/DDBJ databases">
        <title>Draft genome sequence of Rosellinia necatrix.</title>
        <authorList>
            <person name="Kanematsu S."/>
        </authorList>
    </citation>
    <scope>NUCLEOTIDE SEQUENCE [LARGE SCALE GENOMIC DNA]</scope>
    <source>
        <strain evidence="2">W97</strain>
    </source>
</reference>
<name>A0A1S7UJ42_ROSNE</name>
<accession>A0A1S7UJ42</accession>
<gene>
    <name evidence="2" type="ORF">SAMD00023353_0402960</name>
</gene>
<sequence>MGSSRGGVELSTEPAYGSGNPSDVSDLQSGRELRANWQWQRLIILVFRGDPIDAPQYRHTSLFIEDLNQDGVATQHCVLEVVGSSGFFQRGEDAVRDPKEAATFVDSVVVATIPVASPSDTRLRDAIWFTTVNNAEYSWNCQNWVGDALNSCISAGLVLAKEVDWAIDTMVDLILQAPYEA</sequence>
<keyword evidence="3" id="KW-1185">Reference proteome</keyword>
<dbReference type="EMBL" id="DF977449">
    <property type="protein sequence ID" value="GAP83274.1"/>
    <property type="molecule type" value="Genomic_DNA"/>
</dbReference>
<evidence type="ECO:0000313" key="3">
    <source>
        <dbReference type="Proteomes" id="UP000054516"/>
    </source>
</evidence>
<dbReference type="Proteomes" id="UP000054516">
    <property type="component" value="Unassembled WGS sequence"/>
</dbReference>
<dbReference type="OrthoDB" id="37659at2759"/>
<feature type="region of interest" description="Disordered" evidence="1">
    <location>
        <begin position="1"/>
        <end position="27"/>
    </location>
</feature>
<organism evidence="2">
    <name type="scientific">Rosellinia necatrix</name>
    <name type="common">White root-rot fungus</name>
    <dbReference type="NCBI Taxonomy" id="77044"/>
    <lineage>
        <taxon>Eukaryota</taxon>
        <taxon>Fungi</taxon>
        <taxon>Dikarya</taxon>
        <taxon>Ascomycota</taxon>
        <taxon>Pezizomycotina</taxon>
        <taxon>Sordariomycetes</taxon>
        <taxon>Xylariomycetidae</taxon>
        <taxon>Xylariales</taxon>
        <taxon>Xylariaceae</taxon>
        <taxon>Rosellinia</taxon>
    </lineage>
</organism>
<evidence type="ECO:0000256" key="1">
    <source>
        <dbReference type="SAM" id="MobiDB-lite"/>
    </source>
</evidence>
<evidence type="ECO:0000313" key="2">
    <source>
        <dbReference type="EMBL" id="GAP83274.1"/>
    </source>
</evidence>
<protein>
    <submittedName>
        <fullName evidence="2">Uncharacterized protein</fullName>
    </submittedName>
</protein>
<dbReference type="AlphaFoldDB" id="A0A1S7UJ42"/>
<dbReference type="OMA" id="AKEVDWA"/>